<evidence type="ECO:0000313" key="2">
    <source>
        <dbReference type="EMBL" id="QDV04693.1"/>
    </source>
</evidence>
<dbReference type="Gene3D" id="3.30.870.10">
    <property type="entry name" value="Endonuclease Chain A"/>
    <property type="match status" value="1"/>
</dbReference>
<protein>
    <submittedName>
        <fullName evidence="2">Phospholipase D Active site motif protein</fullName>
    </submittedName>
</protein>
<dbReference type="Proteomes" id="UP000320390">
    <property type="component" value="Chromosome"/>
</dbReference>
<reference evidence="2 3" key="1">
    <citation type="submission" date="2019-02" db="EMBL/GenBank/DDBJ databases">
        <title>Deep-cultivation of Planctomycetes and their phenomic and genomic characterization uncovers novel biology.</title>
        <authorList>
            <person name="Wiegand S."/>
            <person name="Jogler M."/>
            <person name="Boedeker C."/>
            <person name="Pinto D."/>
            <person name="Vollmers J."/>
            <person name="Rivas-Marin E."/>
            <person name="Kohn T."/>
            <person name="Peeters S.H."/>
            <person name="Heuer A."/>
            <person name="Rast P."/>
            <person name="Oberbeckmann S."/>
            <person name="Bunk B."/>
            <person name="Jeske O."/>
            <person name="Meyerdierks A."/>
            <person name="Storesund J.E."/>
            <person name="Kallscheuer N."/>
            <person name="Luecker S."/>
            <person name="Lage O.M."/>
            <person name="Pohl T."/>
            <person name="Merkel B.J."/>
            <person name="Hornburger P."/>
            <person name="Mueller R.-W."/>
            <person name="Bruemmer F."/>
            <person name="Labrenz M."/>
            <person name="Spormann A.M."/>
            <person name="Op den Camp H."/>
            <person name="Overmann J."/>
            <person name="Amann R."/>
            <person name="Jetten M.S.M."/>
            <person name="Mascher T."/>
            <person name="Medema M.H."/>
            <person name="Devos D.P."/>
            <person name="Kaster A.-K."/>
            <person name="Ovreas L."/>
            <person name="Rohde M."/>
            <person name="Galperin M.Y."/>
            <person name="Jogler C."/>
        </authorList>
    </citation>
    <scope>NUCLEOTIDE SEQUENCE [LARGE SCALE GENOMIC DNA]</scope>
    <source>
        <strain evidence="2 3">Poly30</strain>
    </source>
</reference>
<evidence type="ECO:0000259" key="1">
    <source>
        <dbReference type="PROSITE" id="PS50035"/>
    </source>
</evidence>
<dbReference type="RefSeq" id="WP_145194143.1">
    <property type="nucleotide sequence ID" value="NZ_CP036434.1"/>
</dbReference>
<dbReference type="EMBL" id="CP036434">
    <property type="protein sequence ID" value="QDV04693.1"/>
    <property type="molecule type" value="Genomic_DNA"/>
</dbReference>
<dbReference type="InterPro" id="IPR025202">
    <property type="entry name" value="PLD-like_dom"/>
</dbReference>
<dbReference type="CDD" id="cd00138">
    <property type="entry name" value="PLDc_SF"/>
    <property type="match status" value="1"/>
</dbReference>
<sequence>MHELILNERHYERVMDDVVPRAERFLWIATADIKDVHVEGARGKYVPFLSVLSDLVKDGVEVRLIHAKEPGPAFREDFDRFPALIQSDRFERILCPRMHMKVIIVDGRMAYIGSANLTGAGIGAKSPKRRNFEAGILTDDLATIEALMEELDRLYLGEHCGDCGRREHCPDPIV</sequence>
<dbReference type="OrthoDB" id="9800916at2"/>
<organism evidence="2 3">
    <name type="scientific">Saltatorellus ferox</name>
    <dbReference type="NCBI Taxonomy" id="2528018"/>
    <lineage>
        <taxon>Bacteria</taxon>
        <taxon>Pseudomonadati</taxon>
        <taxon>Planctomycetota</taxon>
        <taxon>Planctomycetia</taxon>
        <taxon>Planctomycetia incertae sedis</taxon>
        <taxon>Saltatorellus</taxon>
    </lineage>
</organism>
<dbReference type="Pfam" id="PF13091">
    <property type="entry name" value="PLDc_2"/>
    <property type="match status" value="1"/>
</dbReference>
<dbReference type="SMART" id="SM00155">
    <property type="entry name" value="PLDc"/>
    <property type="match status" value="1"/>
</dbReference>
<dbReference type="GO" id="GO:0003824">
    <property type="term" value="F:catalytic activity"/>
    <property type="evidence" value="ECO:0007669"/>
    <property type="project" value="InterPro"/>
</dbReference>
<dbReference type="PROSITE" id="PS50035">
    <property type="entry name" value="PLD"/>
    <property type="match status" value="1"/>
</dbReference>
<dbReference type="GO" id="GO:0006793">
    <property type="term" value="P:phosphorus metabolic process"/>
    <property type="evidence" value="ECO:0007669"/>
    <property type="project" value="UniProtKB-ARBA"/>
</dbReference>
<keyword evidence="3" id="KW-1185">Reference proteome</keyword>
<dbReference type="SUPFAM" id="SSF56024">
    <property type="entry name" value="Phospholipase D/nuclease"/>
    <property type="match status" value="1"/>
</dbReference>
<proteinExistence type="predicted"/>
<feature type="domain" description="PLD phosphodiesterase" evidence="1">
    <location>
        <begin position="94"/>
        <end position="121"/>
    </location>
</feature>
<gene>
    <name evidence="2" type="ORF">Poly30_01860</name>
</gene>
<name>A0A518EKS3_9BACT</name>
<dbReference type="InterPro" id="IPR001736">
    <property type="entry name" value="PLipase_D/transphosphatidylase"/>
</dbReference>
<evidence type="ECO:0000313" key="3">
    <source>
        <dbReference type="Proteomes" id="UP000320390"/>
    </source>
</evidence>
<accession>A0A518EKS3</accession>
<dbReference type="AlphaFoldDB" id="A0A518EKS3"/>